<feature type="region of interest" description="Disordered" evidence="3">
    <location>
        <begin position="1"/>
        <end position="31"/>
    </location>
</feature>
<evidence type="ECO:0000256" key="2">
    <source>
        <dbReference type="ARBA" id="ARBA00007357"/>
    </source>
</evidence>
<dbReference type="Proteomes" id="UP001159363">
    <property type="component" value="Chromosome 1"/>
</dbReference>
<feature type="domain" description="Peptidase M13 N-terminal" evidence="4">
    <location>
        <begin position="40"/>
        <end position="73"/>
    </location>
</feature>
<reference evidence="5 6" key="1">
    <citation type="submission" date="2023-02" db="EMBL/GenBank/DDBJ databases">
        <title>LHISI_Scaffold_Assembly.</title>
        <authorList>
            <person name="Stuart O.P."/>
            <person name="Cleave R."/>
            <person name="Magrath M.J.L."/>
            <person name="Mikheyev A.S."/>
        </authorList>
    </citation>
    <scope>NUCLEOTIDE SEQUENCE [LARGE SCALE GENOMIC DNA]</scope>
    <source>
        <strain evidence="5">Daus_M_001</strain>
        <tissue evidence="5">Leg muscle</tissue>
    </source>
</reference>
<organism evidence="5 6">
    <name type="scientific">Dryococelus australis</name>
    <dbReference type="NCBI Taxonomy" id="614101"/>
    <lineage>
        <taxon>Eukaryota</taxon>
        <taxon>Metazoa</taxon>
        <taxon>Ecdysozoa</taxon>
        <taxon>Arthropoda</taxon>
        <taxon>Hexapoda</taxon>
        <taxon>Insecta</taxon>
        <taxon>Pterygota</taxon>
        <taxon>Neoptera</taxon>
        <taxon>Polyneoptera</taxon>
        <taxon>Phasmatodea</taxon>
        <taxon>Verophasmatodea</taxon>
        <taxon>Anareolatae</taxon>
        <taxon>Phasmatidae</taxon>
        <taxon>Eurycanthinae</taxon>
        <taxon>Dryococelus</taxon>
    </lineage>
</organism>
<evidence type="ECO:0000313" key="6">
    <source>
        <dbReference type="Proteomes" id="UP001159363"/>
    </source>
</evidence>
<evidence type="ECO:0000256" key="3">
    <source>
        <dbReference type="SAM" id="MobiDB-lite"/>
    </source>
</evidence>
<dbReference type="InterPro" id="IPR000718">
    <property type="entry name" value="Peptidase_M13"/>
</dbReference>
<dbReference type="PROSITE" id="PS51885">
    <property type="entry name" value="NEPRILYSIN"/>
    <property type="match status" value="1"/>
</dbReference>
<dbReference type="Gene3D" id="3.40.390.10">
    <property type="entry name" value="Collagenase (Catalytic Domain)"/>
    <property type="match status" value="1"/>
</dbReference>
<protein>
    <recommendedName>
        <fullName evidence="4">Peptidase M13 N-terminal domain-containing protein</fullName>
    </recommendedName>
</protein>
<keyword evidence="6" id="KW-1185">Reference proteome</keyword>
<dbReference type="EMBL" id="JARBHB010000001">
    <property type="protein sequence ID" value="KAJ8898101.1"/>
    <property type="molecule type" value="Genomic_DNA"/>
</dbReference>
<feature type="compositionally biased region" description="Basic and acidic residues" evidence="3">
    <location>
        <begin position="1"/>
        <end position="14"/>
    </location>
</feature>
<accession>A0ABQ9IP41</accession>
<dbReference type="InterPro" id="IPR008753">
    <property type="entry name" value="Peptidase_M13_N"/>
</dbReference>
<dbReference type="Pfam" id="PF05649">
    <property type="entry name" value="Peptidase_M13_N"/>
    <property type="match status" value="1"/>
</dbReference>
<proteinExistence type="inferred from homology"/>
<evidence type="ECO:0000259" key="4">
    <source>
        <dbReference type="Pfam" id="PF05649"/>
    </source>
</evidence>
<comment type="similarity">
    <text evidence="2">Belongs to the peptidase M13 family.</text>
</comment>
<sequence length="94" mass="10662">MQGRGKRELPEKTRRPVASSRTIPTCEYPDVSRPGIEPGAFRMLVDSLDWMDKQTKKATLEKSSAIKSFIGFPDWLLDEKELNSYYEGVGIHSS</sequence>
<name>A0ABQ9IP41_9NEOP</name>
<dbReference type="SUPFAM" id="SSF55486">
    <property type="entry name" value="Metalloproteases ('zincins'), catalytic domain"/>
    <property type="match status" value="1"/>
</dbReference>
<comment type="caution">
    <text evidence="5">The sequence shown here is derived from an EMBL/GenBank/DDBJ whole genome shotgun (WGS) entry which is preliminary data.</text>
</comment>
<gene>
    <name evidence="5" type="ORF">PR048_003461</name>
</gene>
<dbReference type="InterPro" id="IPR024079">
    <property type="entry name" value="MetalloPept_cat_dom_sf"/>
</dbReference>
<evidence type="ECO:0000256" key="1">
    <source>
        <dbReference type="ARBA" id="ARBA00004401"/>
    </source>
</evidence>
<evidence type="ECO:0000313" key="5">
    <source>
        <dbReference type="EMBL" id="KAJ8898101.1"/>
    </source>
</evidence>
<comment type="subcellular location">
    <subcellularLocation>
        <location evidence="1">Cell membrane</location>
        <topology evidence="1">Single-pass type II membrane protein</topology>
    </subcellularLocation>
</comment>